<dbReference type="InterPro" id="IPR007259">
    <property type="entry name" value="GCP"/>
</dbReference>
<dbReference type="GO" id="GO:0000278">
    <property type="term" value="P:mitotic cell cycle"/>
    <property type="evidence" value="ECO:0007669"/>
    <property type="project" value="TreeGrafter"/>
</dbReference>
<protein>
    <recommendedName>
        <fullName evidence="11">Gamma-tubulin complex component</fullName>
    </recommendedName>
</protein>
<dbReference type="PANTHER" id="PTHR19302:SF14">
    <property type="entry name" value="GAMMA-TUBULIN COMPLEX COMPONENT 3"/>
    <property type="match status" value="1"/>
</dbReference>
<evidence type="ECO:0000256" key="5">
    <source>
        <dbReference type="ARBA" id="ARBA00023212"/>
    </source>
</evidence>
<feature type="region of interest" description="Disordered" evidence="6">
    <location>
        <begin position="189"/>
        <end position="213"/>
    </location>
</feature>
<evidence type="ECO:0000256" key="2">
    <source>
        <dbReference type="ARBA" id="ARBA00010337"/>
    </source>
</evidence>
<proteinExistence type="inferred from homology"/>
<evidence type="ECO:0000259" key="7">
    <source>
        <dbReference type="Pfam" id="PF04130"/>
    </source>
</evidence>
<comment type="subcellular location">
    <subcellularLocation>
        <location evidence="1">Cytoplasm</location>
        <location evidence="1">Cytoskeleton</location>
    </subcellularLocation>
</comment>
<dbReference type="GO" id="GO:0000930">
    <property type="term" value="C:gamma-tubulin complex"/>
    <property type="evidence" value="ECO:0007669"/>
    <property type="project" value="TreeGrafter"/>
</dbReference>
<keyword evidence="3" id="KW-0963">Cytoplasm</keyword>
<dbReference type="Gene3D" id="1.20.120.1900">
    <property type="entry name" value="Gamma-tubulin complex, C-terminal domain"/>
    <property type="match status" value="1"/>
</dbReference>
<keyword evidence="5" id="KW-0206">Cytoskeleton</keyword>
<dbReference type="GO" id="GO:0031122">
    <property type="term" value="P:cytoplasmic microtubule organization"/>
    <property type="evidence" value="ECO:0007669"/>
    <property type="project" value="TreeGrafter"/>
</dbReference>
<dbReference type="InterPro" id="IPR042241">
    <property type="entry name" value="GCP_C_sf"/>
</dbReference>
<dbReference type="FunCoup" id="A0A7R8V237">
    <property type="interactions" value="1727"/>
</dbReference>
<comment type="similarity">
    <text evidence="2">Belongs to the TUBGCP family.</text>
</comment>
<evidence type="ECO:0008006" key="11">
    <source>
        <dbReference type="Google" id="ProtNLM"/>
    </source>
</evidence>
<dbReference type="EMBL" id="LR899013">
    <property type="protein sequence ID" value="CAD7091328.1"/>
    <property type="molecule type" value="Genomic_DNA"/>
</dbReference>
<dbReference type="InterPro" id="IPR040457">
    <property type="entry name" value="GCP_C"/>
</dbReference>
<evidence type="ECO:0000256" key="4">
    <source>
        <dbReference type="ARBA" id="ARBA00022701"/>
    </source>
</evidence>
<dbReference type="GO" id="GO:0051011">
    <property type="term" value="F:microtubule minus-end binding"/>
    <property type="evidence" value="ECO:0007669"/>
    <property type="project" value="TreeGrafter"/>
</dbReference>
<name>A0A7R8V237_HERIL</name>
<dbReference type="AlphaFoldDB" id="A0A7R8V237"/>
<feature type="domain" description="Gamma tubulin complex component protein N-terminal" evidence="8">
    <location>
        <begin position="225"/>
        <end position="527"/>
    </location>
</feature>
<evidence type="ECO:0000313" key="9">
    <source>
        <dbReference type="EMBL" id="CAD7091328.1"/>
    </source>
</evidence>
<evidence type="ECO:0000256" key="1">
    <source>
        <dbReference type="ARBA" id="ARBA00004245"/>
    </source>
</evidence>
<dbReference type="GO" id="GO:0043015">
    <property type="term" value="F:gamma-tubulin binding"/>
    <property type="evidence" value="ECO:0007669"/>
    <property type="project" value="InterPro"/>
</dbReference>
<feature type="domain" description="Gamma tubulin complex component C-terminal" evidence="7">
    <location>
        <begin position="532"/>
        <end position="620"/>
    </location>
</feature>
<evidence type="ECO:0000313" key="10">
    <source>
        <dbReference type="Proteomes" id="UP000594454"/>
    </source>
</evidence>
<dbReference type="GO" id="GO:0051321">
    <property type="term" value="P:meiotic cell cycle"/>
    <property type="evidence" value="ECO:0007669"/>
    <property type="project" value="TreeGrafter"/>
</dbReference>
<dbReference type="Pfam" id="PF17681">
    <property type="entry name" value="GCP_N_terminal"/>
    <property type="match status" value="1"/>
</dbReference>
<evidence type="ECO:0000259" key="8">
    <source>
        <dbReference type="Pfam" id="PF17681"/>
    </source>
</evidence>
<dbReference type="Proteomes" id="UP000594454">
    <property type="component" value="Chromosome 5"/>
</dbReference>
<keyword evidence="10" id="KW-1185">Reference proteome</keyword>
<reference evidence="9 10" key="1">
    <citation type="submission" date="2020-11" db="EMBL/GenBank/DDBJ databases">
        <authorList>
            <person name="Wallbank WR R."/>
            <person name="Pardo Diaz C."/>
            <person name="Kozak K."/>
            <person name="Martin S."/>
            <person name="Jiggins C."/>
            <person name="Moest M."/>
            <person name="Warren A I."/>
            <person name="Generalovic N T."/>
            <person name="Byers J.R.P. K."/>
            <person name="Montejo-Kovacevich G."/>
            <person name="Yen C E."/>
        </authorList>
    </citation>
    <scope>NUCLEOTIDE SEQUENCE [LARGE SCALE GENOMIC DNA]</scope>
</reference>
<gene>
    <name evidence="9" type="ORF">HERILL_LOCUS13747</name>
</gene>
<keyword evidence="4" id="KW-0493">Microtubule</keyword>
<dbReference type="InterPro" id="IPR041470">
    <property type="entry name" value="GCP_N"/>
</dbReference>
<sequence length="642" mass="71805">MSTNRNYKEIYDLLEQLCQNLAGPRYRDALKHVSQYISQSPTSLQSTLPYDETTLVSKISNHLSASSTGSGQNDIVLFMNLHEQLKSCQIELRQKNAILTFLLLMANPGKSFSTSSSSNGLENASAASRAINRHVPFESVISSFRTEVFTAGTVRTNDTTIEKLFPYHGKKPNIFTCASSSESNLKIAPIRKSGIPPNSDSSDSSPRDGKDKILGASSDLTDELVQNVIYAFTGIQGKYLKKDLISGGFKLDPKARSLNVIQAGMLLRLSELGYYHDQVHSFTDSKSGRCALGLMGQGFVSALKNELTKYYGLVAMLQEQLNRQRKQNYQEWPGVTSEKITLMKVMVWAVDPLQRLQWLATIAEACQEKKGGALASIVYEFLSNGDPMVKSLVKELLIAVCGPLQIMLARWLLEGEIIDPHGEFFIECLHEVGPDRLWHDKYRVRSSMLPSFISTDLANKILVTGKSINFLREVCEDKTPIKGREELKQLFETNAENVFANVADTKLHAMIDNIYLSTSKKVLDIVMGPHKLLDHLQAMRRYLLLGQGDFIGILMENLKPELDRPGKELYCYDLSSIMDAAIRSTNAQYDDPEILNHLDVRLLNPFDGDTGWDIISLQYTAIVANETHGIFVVIENLERSDV</sequence>
<dbReference type="GO" id="GO:0005874">
    <property type="term" value="C:microtubule"/>
    <property type="evidence" value="ECO:0007669"/>
    <property type="project" value="UniProtKB-KW"/>
</dbReference>
<dbReference type="GO" id="GO:0051225">
    <property type="term" value="P:spindle assembly"/>
    <property type="evidence" value="ECO:0007669"/>
    <property type="project" value="TreeGrafter"/>
</dbReference>
<evidence type="ECO:0000256" key="6">
    <source>
        <dbReference type="SAM" id="MobiDB-lite"/>
    </source>
</evidence>
<organism evidence="9 10">
    <name type="scientific">Hermetia illucens</name>
    <name type="common">Black soldier fly</name>
    <dbReference type="NCBI Taxonomy" id="343691"/>
    <lineage>
        <taxon>Eukaryota</taxon>
        <taxon>Metazoa</taxon>
        <taxon>Ecdysozoa</taxon>
        <taxon>Arthropoda</taxon>
        <taxon>Hexapoda</taxon>
        <taxon>Insecta</taxon>
        <taxon>Pterygota</taxon>
        <taxon>Neoptera</taxon>
        <taxon>Endopterygota</taxon>
        <taxon>Diptera</taxon>
        <taxon>Brachycera</taxon>
        <taxon>Stratiomyomorpha</taxon>
        <taxon>Stratiomyidae</taxon>
        <taxon>Hermetiinae</taxon>
        <taxon>Hermetia</taxon>
    </lineage>
</organism>
<evidence type="ECO:0000256" key="3">
    <source>
        <dbReference type="ARBA" id="ARBA00022490"/>
    </source>
</evidence>
<dbReference type="GO" id="GO:0000922">
    <property type="term" value="C:spindle pole"/>
    <property type="evidence" value="ECO:0007669"/>
    <property type="project" value="InterPro"/>
</dbReference>
<dbReference type="OrthoDB" id="5860513at2759"/>
<accession>A0A7R8V237</accession>
<dbReference type="PANTHER" id="PTHR19302">
    <property type="entry name" value="GAMMA TUBULIN COMPLEX PROTEIN"/>
    <property type="match status" value="1"/>
</dbReference>
<dbReference type="Pfam" id="PF04130">
    <property type="entry name" value="GCP_C_terminal"/>
    <property type="match status" value="1"/>
</dbReference>
<dbReference type="GO" id="GO:0007020">
    <property type="term" value="P:microtubule nucleation"/>
    <property type="evidence" value="ECO:0007669"/>
    <property type="project" value="InterPro"/>
</dbReference>
<dbReference type="InParanoid" id="A0A7R8V237"/>